<sequence length="903" mass="103845">MTMACERCRSKKVKCDFAHPQCGRCQQAKVECSYDGSATQIDLFNLVKLNETVDLLQKRVQSIESDIKDVCNNTQYVANEIRVNRESSNEKNKEKEIVEEEDSLQQKPDIAPVIQRNTSNINRLMAATASQWSLSLTSKGLRIDTNIASLHDLYDILLSGMSQFDFPPNLHDSAHLDTSSQSSSSTSGCDSPNMETVTMKKRKPLWKTRIKAFPLYSSWGPDDHRHDTNTKRNDTQQDDDIKAVEDIPYEVLRSMIGIYEQCFLCFPCYNPNNSVAVRFKNGTLDPLLANSIFAWTARHAAIYHNLFPGKDPNRVGHSFFLNAKFLVKERFMKTSVDTMHSLLIMYIYAIGIPSRQKVEVESEAYIYLGLAIRMCLDLKMNMESKSKDIYEQESHRRFFWSLHFLETLGSIHSDRPFALPPDNTITTEFPTVMKHEEAEEEKRYQVEFMIQRYRITRIYRDIIWKTTEEKPLFSHISALDKQLQNWHHALPDYLKFKPGDIHKRNWSSTSFREQACIKLNFEYNFQLCQLYSLFLSRPEEHVREESSTVEVLSRDICLKAANNTVELLECWIQLKQLWCHFSLETLMMATHIYGSILSQPENNNPQQKETIQANLKKIANILANSPVRHHHYVITLVNRIKSIFKETLHMDLYLEDANRQQGPSSQSSVRSTTTDSAVHLSPSTQPSCSSHSIVHSYTPPHLAVNNTNTSLSLGSDQFNPRMLNLFGTHPPVSHFDMHFSDFVYTPTVLDYAGPIDQANLITPHARNYTENDKKPFNPYVPQQGHHFEHSTMYPSNTSSSHPNLPFQPLRHSAEHQRTQHHPKQNQPSPLASTSWVPLHPPNPSSQPMMMDHSQESYYSPHHLSPSQPPPPPSSTSSQSPSQNSSSSNRSKGFYHNYDHIYYQ</sequence>
<evidence type="ECO:0000259" key="8">
    <source>
        <dbReference type="PROSITE" id="PS50048"/>
    </source>
</evidence>
<dbReference type="GO" id="GO:0005634">
    <property type="term" value="C:nucleus"/>
    <property type="evidence" value="ECO:0007669"/>
    <property type="project" value="UniProtKB-SubCell"/>
</dbReference>
<evidence type="ECO:0000256" key="6">
    <source>
        <dbReference type="SAM" id="Coils"/>
    </source>
</evidence>
<reference evidence="9 10" key="1">
    <citation type="submission" date="2016-03" db="EMBL/GenBank/DDBJ databases">
        <title>Choanephora cucurbitarum.</title>
        <authorList>
            <person name="Min B."/>
            <person name="Park H."/>
            <person name="Park J.-H."/>
            <person name="Shin H.-D."/>
            <person name="Choi I.-G."/>
        </authorList>
    </citation>
    <scope>NUCLEOTIDE SEQUENCE [LARGE SCALE GENOMIC DNA]</scope>
    <source>
        <strain evidence="9 10">KUS-F28377</strain>
    </source>
</reference>
<keyword evidence="6" id="KW-0175">Coiled coil</keyword>
<dbReference type="InterPro" id="IPR036864">
    <property type="entry name" value="Zn2-C6_fun-type_DNA-bd_sf"/>
</dbReference>
<dbReference type="AlphaFoldDB" id="A0A1C7NQE3"/>
<evidence type="ECO:0000256" key="2">
    <source>
        <dbReference type="ARBA" id="ARBA00022723"/>
    </source>
</evidence>
<organism evidence="9 10">
    <name type="scientific">Choanephora cucurbitarum</name>
    <dbReference type="NCBI Taxonomy" id="101091"/>
    <lineage>
        <taxon>Eukaryota</taxon>
        <taxon>Fungi</taxon>
        <taxon>Fungi incertae sedis</taxon>
        <taxon>Mucoromycota</taxon>
        <taxon>Mucoromycotina</taxon>
        <taxon>Mucoromycetes</taxon>
        <taxon>Mucorales</taxon>
        <taxon>Mucorineae</taxon>
        <taxon>Choanephoraceae</taxon>
        <taxon>Choanephoroideae</taxon>
        <taxon>Choanephora</taxon>
    </lineage>
</organism>
<feature type="region of interest" description="Disordered" evidence="7">
    <location>
        <begin position="768"/>
        <end position="897"/>
    </location>
</feature>
<accession>A0A1C7NQE3</accession>
<dbReference type="InterPro" id="IPR050815">
    <property type="entry name" value="TF_fung"/>
</dbReference>
<gene>
    <name evidence="9" type="primary">nit-4_3</name>
    <name evidence="9" type="ORF">A0J61_02459</name>
</gene>
<dbReference type="Proteomes" id="UP000093000">
    <property type="component" value="Unassembled WGS sequence"/>
</dbReference>
<evidence type="ECO:0000313" key="9">
    <source>
        <dbReference type="EMBL" id="OBZ89484.1"/>
    </source>
</evidence>
<dbReference type="SUPFAM" id="SSF57701">
    <property type="entry name" value="Zn2/Cys6 DNA-binding domain"/>
    <property type="match status" value="1"/>
</dbReference>
<dbReference type="InterPro" id="IPR001138">
    <property type="entry name" value="Zn2Cys6_DnaBD"/>
</dbReference>
<evidence type="ECO:0000313" key="10">
    <source>
        <dbReference type="Proteomes" id="UP000093000"/>
    </source>
</evidence>
<comment type="subcellular location">
    <subcellularLocation>
        <location evidence="1">Nucleus</location>
    </subcellularLocation>
</comment>
<proteinExistence type="predicted"/>
<keyword evidence="3" id="KW-0805">Transcription regulation</keyword>
<dbReference type="GO" id="GO:0006351">
    <property type="term" value="P:DNA-templated transcription"/>
    <property type="evidence" value="ECO:0007669"/>
    <property type="project" value="InterPro"/>
</dbReference>
<feature type="compositionally biased region" description="Polar residues" evidence="7">
    <location>
        <begin position="824"/>
        <end position="835"/>
    </location>
</feature>
<dbReference type="GO" id="GO:0000981">
    <property type="term" value="F:DNA-binding transcription factor activity, RNA polymerase II-specific"/>
    <property type="evidence" value="ECO:0007669"/>
    <property type="project" value="InterPro"/>
</dbReference>
<dbReference type="STRING" id="101091.A0A1C7NQE3"/>
<evidence type="ECO:0000256" key="4">
    <source>
        <dbReference type="ARBA" id="ARBA00023163"/>
    </source>
</evidence>
<dbReference type="SMART" id="SM00066">
    <property type="entry name" value="GAL4"/>
    <property type="match status" value="1"/>
</dbReference>
<protein>
    <submittedName>
        <fullName evidence="9">Nitrogen assimilation transcription factor nit-4</fullName>
    </submittedName>
</protein>
<keyword evidence="10" id="KW-1185">Reference proteome</keyword>
<feature type="compositionally biased region" description="Polar residues" evidence="7">
    <location>
        <begin position="792"/>
        <end position="802"/>
    </location>
</feature>
<name>A0A1C7NQE3_9FUNG</name>
<keyword evidence="2" id="KW-0479">Metal-binding</keyword>
<dbReference type="Gene3D" id="4.10.240.10">
    <property type="entry name" value="Zn(2)-C6 fungal-type DNA-binding domain"/>
    <property type="match status" value="1"/>
</dbReference>
<feature type="compositionally biased region" description="Polar residues" evidence="7">
    <location>
        <begin position="659"/>
        <end position="676"/>
    </location>
</feature>
<dbReference type="PROSITE" id="PS50048">
    <property type="entry name" value="ZN2_CY6_FUNGAL_2"/>
    <property type="match status" value="1"/>
</dbReference>
<dbReference type="OrthoDB" id="3362851at2759"/>
<dbReference type="PANTHER" id="PTHR47338:SF5">
    <property type="entry name" value="ZN(II)2CYS6 TRANSCRIPTION FACTOR (EUROFUNG)"/>
    <property type="match status" value="1"/>
</dbReference>
<keyword evidence="4" id="KW-0804">Transcription</keyword>
<dbReference type="PROSITE" id="PS00463">
    <property type="entry name" value="ZN2_CY6_FUNGAL_1"/>
    <property type="match status" value="1"/>
</dbReference>
<feature type="coiled-coil region" evidence="6">
    <location>
        <begin position="46"/>
        <end position="73"/>
    </location>
</feature>
<evidence type="ECO:0000256" key="1">
    <source>
        <dbReference type="ARBA" id="ARBA00004123"/>
    </source>
</evidence>
<dbReference type="InterPro" id="IPR007219">
    <property type="entry name" value="XnlR_reg_dom"/>
</dbReference>
<evidence type="ECO:0000256" key="3">
    <source>
        <dbReference type="ARBA" id="ARBA00023015"/>
    </source>
</evidence>
<dbReference type="CDD" id="cd12148">
    <property type="entry name" value="fungal_TF_MHR"/>
    <property type="match status" value="1"/>
</dbReference>
<dbReference type="GO" id="GO:0008270">
    <property type="term" value="F:zinc ion binding"/>
    <property type="evidence" value="ECO:0007669"/>
    <property type="project" value="InterPro"/>
</dbReference>
<evidence type="ECO:0000256" key="7">
    <source>
        <dbReference type="SAM" id="MobiDB-lite"/>
    </source>
</evidence>
<feature type="compositionally biased region" description="Low complexity" evidence="7">
    <location>
        <begin position="681"/>
        <end position="692"/>
    </location>
</feature>
<dbReference type="EMBL" id="LUGH01000093">
    <property type="protein sequence ID" value="OBZ89484.1"/>
    <property type="molecule type" value="Genomic_DNA"/>
</dbReference>
<feature type="domain" description="Zn(2)-C6 fungal-type" evidence="8">
    <location>
        <begin position="4"/>
        <end position="34"/>
    </location>
</feature>
<dbReference type="InParanoid" id="A0A1C7NQE3"/>
<feature type="compositionally biased region" description="Low complexity" evidence="7">
    <location>
        <begin position="178"/>
        <end position="187"/>
    </location>
</feature>
<dbReference type="PANTHER" id="PTHR47338">
    <property type="entry name" value="ZN(II)2CYS6 TRANSCRIPTION FACTOR (EUROFUNG)-RELATED"/>
    <property type="match status" value="1"/>
</dbReference>
<comment type="caution">
    <text evidence="9">The sequence shown here is derived from an EMBL/GenBank/DDBJ whole genome shotgun (WGS) entry which is preliminary data.</text>
</comment>
<dbReference type="SMART" id="SM00906">
    <property type="entry name" value="Fungal_trans"/>
    <property type="match status" value="1"/>
</dbReference>
<dbReference type="CDD" id="cd00067">
    <property type="entry name" value="GAL4"/>
    <property type="match status" value="1"/>
</dbReference>
<feature type="compositionally biased region" description="Low complexity" evidence="7">
    <location>
        <begin position="874"/>
        <end position="890"/>
    </location>
</feature>
<dbReference type="Pfam" id="PF00172">
    <property type="entry name" value="Zn_clus"/>
    <property type="match status" value="1"/>
</dbReference>
<feature type="region of interest" description="Disordered" evidence="7">
    <location>
        <begin position="172"/>
        <end position="195"/>
    </location>
</feature>
<feature type="region of interest" description="Disordered" evidence="7">
    <location>
        <begin position="659"/>
        <end position="692"/>
    </location>
</feature>
<keyword evidence="5" id="KW-0539">Nucleus</keyword>
<dbReference type="GO" id="GO:0003677">
    <property type="term" value="F:DNA binding"/>
    <property type="evidence" value="ECO:0007669"/>
    <property type="project" value="InterPro"/>
</dbReference>
<dbReference type="Pfam" id="PF04082">
    <property type="entry name" value="Fungal_trans"/>
    <property type="match status" value="1"/>
</dbReference>
<feature type="compositionally biased region" description="Low complexity" evidence="7">
    <location>
        <begin position="856"/>
        <end position="865"/>
    </location>
</feature>
<evidence type="ECO:0000256" key="5">
    <source>
        <dbReference type="ARBA" id="ARBA00023242"/>
    </source>
</evidence>